<feature type="chain" id="PRO_5009192281" evidence="2">
    <location>
        <begin position="30"/>
        <end position="384"/>
    </location>
</feature>
<proteinExistence type="predicted"/>
<gene>
    <name evidence="3" type="ORF">FRACYDRAFT_247900</name>
</gene>
<organism evidence="3 4">
    <name type="scientific">Fragilariopsis cylindrus CCMP1102</name>
    <dbReference type="NCBI Taxonomy" id="635003"/>
    <lineage>
        <taxon>Eukaryota</taxon>
        <taxon>Sar</taxon>
        <taxon>Stramenopiles</taxon>
        <taxon>Ochrophyta</taxon>
        <taxon>Bacillariophyta</taxon>
        <taxon>Bacillariophyceae</taxon>
        <taxon>Bacillariophycidae</taxon>
        <taxon>Bacillariales</taxon>
        <taxon>Bacillariaceae</taxon>
        <taxon>Fragilariopsis</taxon>
    </lineage>
</organism>
<evidence type="ECO:0000256" key="2">
    <source>
        <dbReference type="SAM" id="SignalP"/>
    </source>
</evidence>
<evidence type="ECO:0000313" key="4">
    <source>
        <dbReference type="Proteomes" id="UP000095751"/>
    </source>
</evidence>
<reference evidence="3 4" key="1">
    <citation type="submission" date="2016-09" db="EMBL/GenBank/DDBJ databases">
        <title>Extensive genetic diversity and differential bi-allelic expression allows diatom success in the polar Southern Ocean.</title>
        <authorList>
            <consortium name="DOE Joint Genome Institute"/>
            <person name="Mock T."/>
            <person name="Otillar R.P."/>
            <person name="Strauss J."/>
            <person name="Dupont C."/>
            <person name="Frickenhaus S."/>
            <person name="Maumus F."/>
            <person name="Mcmullan M."/>
            <person name="Sanges R."/>
            <person name="Schmutz J."/>
            <person name="Toseland A."/>
            <person name="Valas R."/>
            <person name="Veluchamy A."/>
            <person name="Ward B.J."/>
            <person name="Allen A."/>
            <person name="Barry K."/>
            <person name="Falciatore A."/>
            <person name="Ferrante M."/>
            <person name="Fortunato A.E."/>
            <person name="Gloeckner G."/>
            <person name="Gruber A."/>
            <person name="Hipkin R."/>
            <person name="Janech M."/>
            <person name="Kroth P."/>
            <person name="Leese F."/>
            <person name="Lindquist E."/>
            <person name="Lyon B.R."/>
            <person name="Martin J."/>
            <person name="Mayer C."/>
            <person name="Parker M."/>
            <person name="Quesneville H."/>
            <person name="Raymond J."/>
            <person name="Uhlig C."/>
            <person name="Valentin K.U."/>
            <person name="Worden A.Z."/>
            <person name="Armbrust E.V."/>
            <person name="Bowler C."/>
            <person name="Green B."/>
            <person name="Moulton V."/>
            <person name="Van Oosterhout C."/>
            <person name="Grigoriev I."/>
        </authorList>
    </citation>
    <scope>NUCLEOTIDE SEQUENCE [LARGE SCALE GENOMIC DNA]</scope>
    <source>
        <strain evidence="3 4">CCMP1102</strain>
    </source>
</reference>
<dbReference type="InParanoid" id="A0A1E7EV14"/>
<evidence type="ECO:0000313" key="3">
    <source>
        <dbReference type="EMBL" id="OEU09645.1"/>
    </source>
</evidence>
<keyword evidence="4" id="KW-1185">Reference proteome</keyword>
<keyword evidence="2" id="KW-0732">Signal</keyword>
<protein>
    <submittedName>
        <fullName evidence="3">Uncharacterized protein</fullName>
    </submittedName>
</protein>
<feature type="compositionally biased region" description="Low complexity" evidence="1">
    <location>
        <begin position="312"/>
        <end position="337"/>
    </location>
</feature>
<dbReference type="KEGG" id="fcy:FRACYDRAFT_247900"/>
<dbReference type="EMBL" id="KV784374">
    <property type="protein sequence ID" value="OEU09645.1"/>
    <property type="molecule type" value="Genomic_DNA"/>
</dbReference>
<feature type="region of interest" description="Disordered" evidence="1">
    <location>
        <begin position="312"/>
        <end position="340"/>
    </location>
</feature>
<sequence length="384" mass="42149">MCYNMMISTMKKNMIFFWILLFLVGILDSNISAAAVKESITTTRTNTKNNADTSIPHYSLPPCSRDERQIFVNSHNYIMCAPICTDTENCPLDVPKGITMEPICGLENLGGDLFCGIYCIPNSEDRGIPVENENENSDDDGCGPSMTCRDLGGEGVRVGVGVGVGDKYTGICAYNEEDCPYMGKPPCKDDEQAVSFLPLAFKYVFCTPECTGGGNDACPSKSELPRGVEEEATCSLTADSGQQYCSLMCQPTEEEKQKSKLEFEQYYKNHPNEEIPRIREHFGGMTIIESTILINGIRNIYVDIHHDYNNNKNNNSSSSSSSNSNSSNSNSNKSASSCGPQMECKVSGPDINHGYCMYPCDGDECFGAKATSNIVALRKSIQRE</sequence>
<accession>A0A1E7EV14</accession>
<feature type="signal peptide" evidence="2">
    <location>
        <begin position="1"/>
        <end position="29"/>
    </location>
</feature>
<name>A0A1E7EV14_9STRA</name>
<evidence type="ECO:0000256" key="1">
    <source>
        <dbReference type="SAM" id="MobiDB-lite"/>
    </source>
</evidence>
<dbReference type="Proteomes" id="UP000095751">
    <property type="component" value="Unassembled WGS sequence"/>
</dbReference>
<dbReference type="AlphaFoldDB" id="A0A1E7EV14"/>